<feature type="region of interest" description="Disordered" evidence="1">
    <location>
        <begin position="58"/>
        <end position="92"/>
    </location>
</feature>
<gene>
    <name evidence="3" type="ORF">AKO1_005242</name>
</gene>
<reference evidence="3 4" key="1">
    <citation type="submission" date="2024-03" db="EMBL/GenBank/DDBJ databases">
        <title>The Acrasis kona genome and developmental transcriptomes reveal deep origins of eukaryotic multicellular pathways.</title>
        <authorList>
            <person name="Sheikh S."/>
            <person name="Fu C.-J."/>
            <person name="Brown M.W."/>
            <person name="Baldauf S.L."/>
        </authorList>
    </citation>
    <scope>NUCLEOTIDE SEQUENCE [LARGE SCALE GENOMIC DNA]</scope>
    <source>
        <strain evidence="3 4">ATCC MYA-3509</strain>
    </source>
</reference>
<evidence type="ECO:0000313" key="3">
    <source>
        <dbReference type="EMBL" id="KAL0477719.1"/>
    </source>
</evidence>
<keyword evidence="2" id="KW-0732">Signal</keyword>
<comment type="caution">
    <text evidence="3">The sequence shown here is derived from an EMBL/GenBank/DDBJ whole genome shotgun (WGS) entry which is preliminary data.</text>
</comment>
<dbReference type="AlphaFoldDB" id="A0AAW2YM30"/>
<evidence type="ECO:0000256" key="2">
    <source>
        <dbReference type="SAM" id="SignalP"/>
    </source>
</evidence>
<dbReference type="Proteomes" id="UP001431209">
    <property type="component" value="Unassembled WGS sequence"/>
</dbReference>
<evidence type="ECO:0000313" key="4">
    <source>
        <dbReference type="Proteomes" id="UP001431209"/>
    </source>
</evidence>
<sequence>MRALFIVAFVLLVVAAFAKTSLDDQVKTISDPDVVSKIVEYVNKKTNGEITIGKLRTTPERPKTASRYNAGGKADTLSDDVTPTGPNGISLW</sequence>
<feature type="chain" id="PRO_5043834098" evidence="2">
    <location>
        <begin position="19"/>
        <end position="92"/>
    </location>
</feature>
<keyword evidence="4" id="KW-1185">Reference proteome</keyword>
<name>A0AAW2YM30_9EUKA</name>
<protein>
    <submittedName>
        <fullName evidence="3">TauA</fullName>
    </submittedName>
</protein>
<feature type="compositionally biased region" description="Polar residues" evidence="1">
    <location>
        <begin position="79"/>
        <end position="92"/>
    </location>
</feature>
<accession>A0AAW2YM30</accession>
<dbReference type="EMBL" id="JAOPGA020000224">
    <property type="protein sequence ID" value="KAL0477719.1"/>
    <property type="molecule type" value="Genomic_DNA"/>
</dbReference>
<evidence type="ECO:0000256" key="1">
    <source>
        <dbReference type="SAM" id="MobiDB-lite"/>
    </source>
</evidence>
<proteinExistence type="predicted"/>
<feature type="signal peptide" evidence="2">
    <location>
        <begin position="1"/>
        <end position="18"/>
    </location>
</feature>
<organism evidence="3 4">
    <name type="scientific">Acrasis kona</name>
    <dbReference type="NCBI Taxonomy" id="1008807"/>
    <lineage>
        <taxon>Eukaryota</taxon>
        <taxon>Discoba</taxon>
        <taxon>Heterolobosea</taxon>
        <taxon>Tetramitia</taxon>
        <taxon>Eutetramitia</taxon>
        <taxon>Acrasidae</taxon>
        <taxon>Acrasis</taxon>
    </lineage>
</organism>